<name>A0A4U0R7L3_9RHOB</name>
<dbReference type="OrthoDB" id="9803233at2"/>
<dbReference type="InterPro" id="IPR050832">
    <property type="entry name" value="Bact_Acetyltransf"/>
</dbReference>
<dbReference type="PROSITE" id="PS51186">
    <property type="entry name" value="GNAT"/>
    <property type="match status" value="1"/>
</dbReference>
<dbReference type="Gene3D" id="3.40.630.30">
    <property type="match status" value="1"/>
</dbReference>
<dbReference type="Pfam" id="PF00583">
    <property type="entry name" value="Acetyltransf_1"/>
    <property type="match status" value="1"/>
</dbReference>
<protein>
    <submittedName>
        <fullName evidence="4">GNAT family N-acetyltransferase</fullName>
    </submittedName>
</protein>
<reference evidence="4 5" key="1">
    <citation type="submission" date="2019-04" db="EMBL/GenBank/DDBJ databases">
        <authorList>
            <person name="Li J."/>
        </authorList>
    </citation>
    <scope>NUCLEOTIDE SEQUENCE [LARGE SCALE GENOMIC DNA]</scope>
    <source>
        <strain evidence="4 5">KCTC 42687</strain>
    </source>
</reference>
<comment type="caution">
    <text evidence="4">The sequence shown here is derived from an EMBL/GenBank/DDBJ whole genome shotgun (WGS) entry which is preliminary data.</text>
</comment>
<dbReference type="InterPro" id="IPR016181">
    <property type="entry name" value="Acyl_CoA_acyltransferase"/>
</dbReference>
<feature type="domain" description="N-acetyltransferase" evidence="3">
    <location>
        <begin position="3"/>
        <end position="153"/>
    </location>
</feature>
<dbReference type="CDD" id="cd04301">
    <property type="entry name" value="NAT_SF"/>
    <property type="match status" value="1"/>
</dbReference>
<dbReference type="GO" id="GO:0016747">
    <property type="term" value="F:acyltransferase activity, transferring groups other than amino-acyl groups"/>
    <property type="evidence" value="ECO:0007669"/>
    <property type="project" value="InterPro"/>
</dbReference>
<sequence length="153" mass="16686">MTLTIHTESPLSADLDPLFARHTAEMHADTPPGSIHMLPKDALADPAIAFFVIRDAGLPVAMGAVKDLGRSEGEVKSMHVMAEQRGRGLSRMLLRHLLAHAREAGFRRLSLETGVQPGFAPARGLYAREGFTECPPFASYRADPHSVFMTLLL</sequence>
<dbReference type="EMBL" id="SUNI01000012">
    <property type="protein sequence ID" value="TJZ91061.1"/>
    <property type="molecule type" value="Genomic_DNA"/>
</dbReference>
<dbReference type="InterPro" id="IPR000182">
    <property type="entry name" value="GNAT_dom"/>
</dbReference>
<organism evidence="4 5">
    <name type="scientific">Paracoccus gahaiensis</name>
    <dbReference type="NCBI Taxonomy" id="1706839"/>
    <lineage>
        <taxon>Bacteria</taxon>
        <taxon>Pseudomonadati</taxon>
        <taxon>Pseudomonadota</taxon>
        <taxon>Alphaproteobacteria</taxon>
        <taxon>Rhodobacterales</taxon>
        <taxon>Paracoccaceae</taxon>
        <taxon>Paracoccus</taxon>
    </lineage>
</organism>
<dbReference type="AlphaFoldDB" id="A0A4U0R7L3"/>
<keyword evidence="1 4" id="KW-0808">Transferase</keyword>
<evidence type="ECO:0000259" key="3">
    <source>
        <dbReference type="PROSITE" id="PS51186"/>
    </source>
</evidence>
<keyword evidence="2" id="KW-0012">Acyltransferase</keyword>
<evidence type="ECO:0000313" key="4">
    <source>
        <dbReference type="EMBL" id="TJZ91061.1"/>
    </source>
</evidence>
<dbReference type="SUPFAM" id="SSF55729">
    <property type="entry name" value="Acyl-CoA N-acyltransferases (Nat)"/>
    <property type="match status" value="1"/>
</dbReference>
<dbReference type="PANTHER" id="PTHR43877">
    <property type="entry name" value="AMINOALKYLPHOSPHONATE N-ACETYLTRANSFERASE-RELATED-RELATED"/>
    <property type="match status" value="1"/>
</dbReference>
<gene>
    <name evidence="4" type="ORF">FA743_12685</name>
</gene>
<evidence type="ECO:0000313" key="5">
    <source>
        <dbReference type="Proteomes" id="UP000309747"/>
    </source>
</evidence>
<dbReference type="Proteomes" id="UP000309747">
    <property type="component" value="Unassembled WGS sequence"/>
</dbReference>
<proteinExistence type="predicted"/>
<evidence type="ECO:0000256" key="1">
    <source>
        <dbReference type="ARBA" id="ARBA00022679"/>
    </source>
</evidence>
<keyword evidence="5" id="KW-1185">Reference proteome</keyword>
<evidence type="ECO:0000256" key="2">
    <source>
        <dbReference type="ARBA" id="ARBA00023315"/>
    </source>
</evidence>
<dbReference type="RefSeq" id="WP_136886477.1">
    <property type="nucleotide sequence ID" value="NZ_SUNI01000012.1"/>
</dbReference>
<accession>A0A4U0R7L3</accession>
<dbReference type="PANTHER" id="PTHR43877:SF5">
    <property type="entry name" value="BLL8307 PROTEIN"/>
    <property type="match status" value="1"/>
</dbReference>